<name>A0A1H4DTL6_9RHOB</name>
<dbReference type="GO" id="GO:0000160">
    <property type="term" value="P:phosphorelay signal transduction system"/>
    <property type="evidence" value="ECO:0007669"/>
    <property type="project" value="InterPro"/>
</dbReference>
<evidence type="ECO:0000256" key="1">
    <source>
        <dbReference type="ARBA" id="ARBA00022553"/>
    </source>
</evidence>
<gene>
    <name evidence="4" type="ORF">SAMN05444370_11138</name>
</gene>
<accession>A0A1H4DTL6</accession>
<dbReference type="Proteomes" id="UP000198703">
    <property type="component" value="Unassembled WGS sequence"/>
</dbReference>
<dbReference type="InterPro" id="IPR001789">
    <property type="entry name" value="Sig_transdc_resp-reg_receiver"/>
</dbReference>
<dbReference type="AlphaFoldDB" id="A0A1H4DTL6"/>
<dbReference type="Gene3D" id="3.40.50.2300">
    <property type="match status" value="1"/>
</dbReference>
<dbReference type="EMBL" id="FNQM01000011">
    <property type="protein sequence ID" value="SEA76123.1"/>
    <property type="molecule type" value="Genomic_DNA"/>
</dbReference>
<protein>
    <submittedName>
        <fullName evidence="4">Response regulator receiver domain-containing protein</fullName>
    </submittedName>
</protein>
<dbReference type="RefSeq" id="WP_093254791.1">
    <property type="nucleotide sequence ID" value="NZ_FNQM01000011.1"/>
</dbReference>
<evidence type="ECO:0000313" key="5">
    <source>
        <dbReference type="Proteomes" id="UP000198703"/>
    </source>
</evidence>
<evidence type="ECO:0000256" key="2">
    <source>
        <dbReference type="PROSITE-ProRule" id="PRU00169"/>
    </source>
</evidence>
<dbReference type="PANTHER" id="PTHR44591:SF23">
    <property type="entry name" value="CHEY SUBFAMILY"/>
    <property type="match status" value="1"/>
</dbReference>
<dbReference type="OrthoDB" id="9800897at2"/>
<dbReference type="Pfam" id="PF00072">
    <property type="entry name" value="Response_reg"/>
    <property type="match status" value="1"/>
</dbReference>
<feature type="modified residue" description="4-aspartylphosphate" evidence="2">
    <location>
        <position position="52"/>
    </location>
</feature>
<dbReference type="SMART" id="SM00448">
    <property type="entry name" value="REC"/>
    <property type="match status" value="1"/>
</dbReference>
<keyword evidence="5" id="KW-1185">Reference proteome</keyword>
<organism evidence="4 5">
    <name type="scientific">Rubrimonas cliftonensis</name>
    <dbReference type="NCBI Taxonomy" id="89524"/>
    <lineage>
        <taxon>Bacteria</taxon>
        <taxon>Pseudomonadati</taxon>
        <taxon>Pseudomonadota</taxon>
        <taxon>Alphaproteobacteria</taxon>
        <taxon>Rhodobacterales</taxon>
        <taxon>Paracoccaceae</taxon>
        <taxon>Rubrimonas</taxon>
    </lineage>
</organism>
<dbReference type="SUPFAM" id="SSF52172">
    <property type="entry name" value="CheY-like"/>
    <property type="match status" value="1"/>
</dbReference>
<dbReference type="PROSITE" id="PS50110">
    <property type="entry name" value="RESPONSE_REGULATORY"/>
    <property type="match status" value="1"/>
</dbReference>
<keyword evidence="1 2" id="KW-0597">Phosphoprotein</keyword>
<dbReference type="InterPro" id="IPR050595">
    <property type="entry name" value="Bact_response_regulator"/>
</dbReference>
<dbReference type="InterPro" id="IPR011006">
    <property type="entry name" value="CheY-like_superfamily"/>
</dbReference>
<evidence type="ECO:0000259" key="3">
    <source>
        <dbReference type="PROSITE" id="PS50110"/>
    </source>
</evidence>
<reference evidence="4 5" key="1">
    <citation type="submission" date="2016-10" db="EMBL/GenBank/DDBJ databases">
        <authorList>
            <person name="de Groot N.N."/>
        </authorList>
    </citation>
    <scope>NUCLEOTIDE SEQUENCE [LARGE SCALE GENOMIC DNA]</scope>
    <source>
        <strain evidence="4 5">DSM 15345</strain>
    </source>
</reference>
<evidence type="ECO:0000313" key="4">
    <source>
        <dbReference type="EMBL" id="SEA76123.1"/>
    </source>
</evidence>
<dbReference type="STRING" id="89524.SAMN05444370_11138"/>
<sequence length="126" mass="13317">MAHVLLIDDEPAIGALFAEALEEAGHRVDVASDGRVVHGKGATDHYDVVVTDLMMPNVDGLEVIRIVAMANPRARILAVSGGGAFVSADYLPIAKELGAHVVLYKPILPDDLVQEVARQLDAAARA</sequence>
<dbReference type="PANTHER" id="PTHR44591">
    <property type="entry name" value="STRESS RESPONSE REGULATOR PROTEIN 1"/>
    <property type="match status" value="1"/>
</dbReference>
<proteinExistence type="predicted"/>
<feature type="domain" description="Response regulatory" evidence="3">
    <location>
        <begin position="3"/>
        <end position="120"/>
    </location>
</feature>